<sequence>MIVKFKRLNCNPQLPSVLKSCLQLIDWRNLDQIKAVINQCLSILDFYQDDEENGIILATVIDCLSKFCVLCSELPIDRQIENYGDKCNQDENDCEIKPKLTWPMKTVIDILRSIRTWLSSRSSFVRNSSLECIDEGLYALRNIQDEYLPMVHQTWSSLVLRLNDSSISCRISSYQTIQREAEICSSFIRRRFESDAWPHLRKFLISRAKITKNMNVESISNRFLSDDSLRFQSILCETMIRLIAKIGYTSERILEEYRDVFWTYYAGDNEQMAMLREKVKESLKFLPQVDKTQNM</sequence>
<name>A0A915IRV5_ROMCU</name>
<feature type="domain" description="TTI1 C-terminal TPR" evidence="1">
    <location>
        <begin position="85"/>
        <end position="291"/>
    </location>
</feature>
<evidence type="ECO:0000259" key="1">
    <source>
        <dbReference type="Pfam" id="PF24181"/>
    </source>
</evidence>
<dbReference type="InterPro" id="IPR052587">
    <property type="entry name" value="TELO2-interacting_protein_1"/>
</dbReference>
<proteinExistence type="predicted"/>
<dbReference type="WBParaSite" id="nRc.2.0.1.t16119-RA">
    <property type="protein sequence ID" value="nRc.2.0.1.t16119-RA"/>
    <property type="gene ID" value="nRc.2.0.1.g16119"/>
</dbReference>
<organism evidence="2 3">
    <name type="scientific">Romanomermis culicivorax</name>
    <name type="common">Nematode worm</name>
    <dbReference type="NCBI Taxonomy" id="13658"/>
    <lineage>
        <taxon>Eukaryota</taxon>
        <taxon>Metazoa</taxon>
        <taxon>Ecdysozoa</taxon>
        <taxon>Nematoda</taxon>
        <taxon>Enoplea</taxon>
        <taxon>Dorylaimia</taxon>
        <taxon>Mermithida</taxon>
        <taxon>Mermithoidea</taxon>
        <taxon>Mermithidae</taxon>
        <taxon>Romanomermis</taxon>
    </lineage>
</organism>
<reference evidence="3" key="1">
    <citation type="submission" date="2022-11" db="UniProtKB">
        <authorList>
            <consortium name="WormBaseParasite"/>
        </authorList>
    </citation>
    <scope>IDENTIFICATION</scope>
</reference>
<dbReference type="InterPro" id="IPR016024">
    <property type="entry name" value="ARM-type_fold"/>
</dbReference>
<keyword evidence="2" id="KW-1185">Reference proteome</keyword>
<evidence type="ECO:0000313" key="3">
    <source>
        <dbReference type="WBParaSite" id="nRc.2.0.1.t16119-RA"/>
    </source>
</evidence>
<protein>
    <recommendedName>
        <fullName evidence="1">TTI1 C-terminal TPR domain-containing protein</fullName>
    </recommendedName>
</protein>
<dbReference type="AlphaFoldDB" id="A0A915IRV5"/>
<dbReference type="SUPFAM" id="SSF48371">
    <property type="entry name" value="ARM repeat"/>
    <property type="match status" value="1"/>
</dbReference>
<dbReference type="PANTHER" id="PTHR18460">
    <property type="entry name" value="TEL2 INTERACTING PROTEIN 1 TTI1 FAMILY MEMBER"/>
    <property type="match status" value="1"/>
</dbReference>
<dbReference type="InterPro" id="IPR057567">
    <property type="entry name" value="TPR_TTI1_C"/>
</dbReference>
<dbReference type="PANTHER" id="PTHR18460:SF3">
    <property type="entry name" value="TELO2-INTERACTING PROTEIN 1 HOMOLOG"/>
    <property type="match status" value="1"/>
</dbReference>
<evidence type="ECO:0000313" key="2">
    <source>
        <dbReference type="Proteomes" id="UP000887565"/>
    </source>
</evidence>
<accession>A0A915IRV5</accession>
<dbReference type="Proteomes" id="UP000887565">
    <property type="component" value="Unplaced"/>
</dbReference>
<dbReference type="Pfam" id="PF24181">
    <property type="entry name" value="TPR_TTI1_C"/>
    <property type="match status" value="1"/>
</dbReference>
<dbReference type="GO" id="GO:0005737">
    <property type="term" value="C:cytoplasm"/>
    <property type="evidence" value="ECO:0007669"/>
    <property type="project" value="TreeGrafter"/>
</dbReference>